<name>A0A5U9KW28_SALNE</name>
<evidence type="ECO:0008006" key="2">
    <source>
        <dbReference type="Google" id="ProtNLM"/>
    </source>
</evidence>
<dbReference type="AlphaFoldDB" id="A0A5U9KW28"/>
<evidence type="ECO:0000313" key="1">
    <source>
        <dbReference type="EMBL" id="EBS2695448.1"/>
    </source>
</evidence>
<sequence length="130" mass="14740">MQKVNYIVTFIGKHECDCIHPIFVRTKAVGVEEAISIANTEIEDIRSRDPDIELFSVLPELYPLAKEDQNSDGLLKPCPFCGNPYVSLVEVYPEFFGEIAYVVNCGCCDTSQYPDCKEDAIRRWNQREGA</sequence>
<protein>
    <recommendedName>
        <fullName evidence="2">Restriction alleviation protein, Lar family</fullName>
    </recommendedName>
</protein>
<dbReference type="EMBL" id="AAGUYM010000036">
    <property type="protein sequence ID" value="EBS2695448.1"/>
    <property type="molecule type" value="Genomic_DNA"/>
</dbReference>
<dbReference type="Pfam" id="PF14354">
    <property type="entry name" value="Lar_restr_allev"/>
    <property type="match status" value="1"/>
</dbReference>
<accession>A0A5U9KW28</accession>
<comment type="caution">
    <text evidence="1">The sequence shown here is derived from an EMBL/GenBank/DDBJ whole genome shotgun (WGS) entry which is preliminary data.</text>
</comment>
<organism evidence="1">
    <name type="scientific">Salmonella newport</name>
    <dbReference type="NCBI Taxonomy" id="108619"/>
    <lineage>
        <taxon>Bacteria</taxon>
        <taxon>Pseudomonadati</taxon>
        <taxon>Pseudomonadota</taxon>
        <taxon>Gammaproteobacteria</taxon>
        <taxon>Enterobacterales</taxon>
        <taxon>Enterobacteriaceae</taxon>
        <taxon>Salmonella</taxon>
    </lineage>
</organism>
<proteinExistence type="predicted"/>
<dbReference type="Proteomes" id="UP000839726">
    <property type="component" value="Unassembled WGS sequence"/>
</dbReference>
<gene>
    <name evidence="1" type="ORF">DRY71_22450</name>
</gene>
<reference evidence="1" key="1">
    <citation type="submission" date="2018-07" db="EMBL/GenBank/DDBJ databases">
        <authorList>
            <person name="Ashton P.M."/>
            <person name="Dallman T."/>
            <person name="Nair S."/>
            <person name="De Pinna E."/>
            <person name="Peters T."/>
            <person name="Grant K."/>
        </authorList>
    </citation>
    <scope>NUCLEOTIDE SEQUENCE [LARGE SCALE GENOMIC DNA]</scope>
    <source>
        <strain evidence="1">436933</strain>
    </source>
</reference>